<comment type="similarity">
    <text evidence="2">Belongs to the HIN-200 family.</text>
</comment>
<protein>
    <submittedName>
        <fullName evidence="9">Pyrin and HIN domain-containing protein 1-like</fullName>
    </submittedName>
</protein>
<feature type="compositionally biased region" description="Basic and acidic residues" evidence="4">
    <location>
        <begin position="617"/>
        <end position="626"/>
    </location>
</feature>
<dbReference type="CDD" id="cd08305">
    <property type="entry name" value="Pyrin"/>
    <property type="match status" value="1"/>
</dbReference>
<evidence type="ECO:0000256" key="3">
    <source>
        <dbReference type="ARBA" id="ARBA00023242"/>
    </source>
</evidence>
<keyword evidence="5" id="KW-0812">Transmembrane</keyword>
<dbReference type="InterPro" id="IPR040205">
    <property type="entry name" value="HIN-200"/>
</dbReference>
<feature type="domain" description="HIN-200" evidence="7">
    <location>
        <begin position="193"/>
        <end position="390"/>
    </location>
</feature>
<dbReference type="InterPro" id="IPR004021">
    <property type="entry name" value="HIN200/IF120x"/>
</dbReference>
<feature type="compositionally biased region" description="Polar residues" evidence="4">
    <location>
        <begin position="149"/>
        <end position="159"/>
    </location>
</feature>
<feature type="domain" description="HIN-200" evidence="7">
    <location>
        <begin position="611"/>
        <end position="743"/>
    </location>
</feature>
<evidence type="ECO:0000313" key="9">
    <source>
        <dbReference type="RefSeq" id="XP_026645770.1"/>
    </source>
</evidence>
<feature type="region of interest" description="Disordered" evidence="4">
    <location>
        <begin position="540"/>
        <end position="562"/>
    </location>
</feature>
<dbReference type="SMART" id="SM01289">
    <property type="entry name" value="PYRIN"/>
    <property type="match status" value="2"/>
</dbReference>
<proteinExistence type="inferred from homology"/>
<feature type="compositionally biased region" description="Polar residues" evidence="4">
    <location>
        <begin position="544"/>
        <end position="561"/>
    </location>
</feature>
<dbReference type="Pfam" id="PF02758">
    <property type="entry name" value="PYRIN"/>
    <property type="match status" value="1"/>
</dbReference>
<feature type="compositionally biased region" description="Basic and acidic residues" evidence="4">
    <location>
        <begin position="92"/>
        <end position="109"/>
    </location>
</feature>
<dbReference type="PROSITE" id="PS50824">
    <property type="entry name" value="DAPIN"/>
    <property type="match status" value="2"/>
</dbReference>
<keyword evidence="5" id="KW-0472">Membrane</keyword>
<dbReference type="PANTHER" id="PTHR12200">
    <property type="entry name" value="INTERFERON-INDUCIBLE PROTEIN AIM2 FAMILY MEMBER"/>
    <property type="match status" value="1"/>
</dbReference>
<sequence>MVNDYKKIVLLSGLKGISDHNFKIVKSLLSKELKLNRQAQYGYDRIKIADLMEDKFPKDAGIDTLIELYKEIPELEDLADELKREKAKAKRKQTEKSITEAKRHRRDEPSTSQPMPTIHEDSKPGSGRSTRNSQAPRLAPATASKRDQATQVSPETSSCGVQTFQVPLTSASSSTQAPGVFLAIPAKKPRLKTVPEQPSEENGQHPGPKKVMVLKATEPFTYDLKREKRMFHATVATETEFFRVKVFDIVLKKKFIPNKVITISNYFGLNGFINIRSATSVSEVNGNQSMNIPTTLRQRANATPKINYLCSKRRGIFVNGVFMVNKKNEMKDCICYEIQDNTGMMEVMVYGRLTSVNCNPGNKLRLMCFELTDKDKVHLRSTRHSNMKVIKAEKCSPILLEMVNEYKRIVLLKELQCISDYDFRIVKSLLIHDLQLTKKVQDEYDRIKLLDDASLTTTEIVENKSKRKAEHVAIGPSQNESSTSHFVSNTEEVLELGSTMATPSSKKPEDTLTKSPDIVTTQSFQEEHKLPELSTANRCPVVSEPQTPQGLPTTACSSLQTPLEPPEVSHVILTTSQGPLAPFSTSDRTSLVSPVMASRSIHTSQKPRLKTVPKQPSQEDGHHQDPKQVMVLKATQLFTYDMRENRMMFHATVATETEFFRVKVFDTVLKKKFIPNNIIVISDYIGHNGFLEICRGSSVSDVKGTNMMDIPVSLRQRANATPKINTICSQRVGTFVNGVFSVYVVIIVLFCKISFATTDFKS</sequence>
<comment type="subcellular location">
    <subcellularLocation>
        <location evidence="1">Nucleus</location>
    </subcellularLocation>
</comment>
<dbReference type="Gene3D" id="1.10.533.10">
    <property type="entry name" value="Death Domain, Fas"/>
    <property type="match status" value="2"/>
</dbReference>
<keyword evidence="5" id="KW-1133">Transmembrane helix</keyword>
<gene>
    <name evidence="9" type="primary">LOC101986334</name>
</gene>
<evidence type="ECO:0000256" key="1">
    <source>
        <dbReference type="ARBA" id="ARBA00004123"/>
    </source>
</evidence>
<feature type="region of interest" description="Disordered" evidence="4">
    <location>
        <begin position="86"/>
        <end position="159"/>
    </location>
</feature>
<accession>A0ABM1UUV8</accession>
<evidence type="ECO:0000259" key="7">
    <source>
        <dbReference type="PROSITE" id="PS50834"/>
    </source>
</evidence>
<feature type="domain" description="Pyrin" evidence="6">
    <location>
        <begin position="402"/>
        <end position="451"/>
    </location>
</feature>
<dbReference type="InterPro" id="IPR004020">
    <property type="entry name" value="DAPIN"/>
</dbReference>
<dbReference type="SUPFAM" id="SSF159141">
    <property type="entry name" value="HIN-2000 domain-like"/>
    <property type="match status" value="3"/>
</dbReference>
<evidence type="ECO:0000259" key="6">
    <source>
        <dbReference type="PROSITE" id="PS50824"/>
    </source>
</evidence>
<evidence type="ECO:0000256" key="2">
    <source>
        <dbReference type="ARBA" id="ARBA00008647"/>
    </source>
</evidence>
<feature type="transmembrane region" description="Helical" evidence="5">
    <location>
        <begin position="735"/>
        <end position="755"/>
    </location>
</feature>
<dbReference type="PROSITE" id="PS50834">
    <property type="entry name" value="HIN_200"/>
    <property type="match status" value="2"/>
</dbReference>
<evidence type="ECO:0000256" key="4">
    <source>
        <dbReference type="SAM" id="MobiDB-lite"/>
    </source>
</evidence>
<dbReference type="InterPro" id="IPR012340">
    <property type="entry name" value="NA-bd_OB-fold"/>
</dbReference>
<feature type="region of interest" description="Disordered" evidence="4">
    <location>
        <begin position="596"/>
        <end position="626"/>
    </location>
</feature>
<dbReference type="Gene3D" id="2.40.50.140">
    <property type="entry name" value="Nucleic acid-binding proteins"/>
    <property type="match status" value="3"/>
</dbReference>
<keyword evidence="8" id="KW-1185">Reference proteome</keyword>
<dbReference type="RefSeq" id="XP_026645770.1">
    <property type="nucleotide sequence ID" value="XM_026789969.1"/>
</dbReference>
<evidence type="ECO:0000256" key="5">
    <source>
        <dbReference type="SAM" id="Phobius"/>
    </source>
</evidence>
<dbReference type="InterPro" id="IPR011029">
    <property type="entry name" value="DEATH-like_dom_sf"/>
</dbReference>
<reference evidence="9" key="1">
    <citation type="submission" date="2025-08" db="UniProtKB">
        <authorList>
            <consortium name="RefSeq"/>
        </authorList>
    </citation>
    <scope>IDENTIFICATION</scope>
</reference>
<dbReference type="Proteomes" id="UP000694915">
    <property type="component" value="Unplaced"/>
</dbReference>
<feature type="domain" description="Pyrin" evidence="6">
    <location>
        <begin position="1"/>
        <end position="88"/>
    </location>
</feature>
<evidence type="ECO:0000313" key="8">
    <source>
        <dbReference type="Proteomes" id="UP000694915"/>
    </source>
</evidence>
<keyword evidence="3" id="KW-0539">Nucleus</keyword>
<organism evidence="8 9">
    <name type="scientific">Microtus ochrogaster</name>
    <name type="common">Prairie vole</name>
    <dbReference type="NCBI Taxonomy" id="79684"/>
    <lineage>
        <taxon>Eukaryota</taxon>
        <taxon>Metazoa</taxon>
        <taxon>Chordata</taxon>
        <taxon>Craniata</taxon>
        <taxon>Vertebrata</taxon>
        <taxon>Euteleostomi</taxon>
        <taxon>Mammalia</taxon>
        <taxon>Eutheria</taxon>
        <taxon>Euarchontoglires</taxon>
        <taxon>Glires</taxon>
        <taxon>Rodentia</taxon>
        <taxon>Myomorpha</taxon>
        <taxon>Muroidea</taxon>
        <taxon>Cricetidae</taxon>
        <taxon>Arvicolinae</taxon>
        <taxon>Microtus</taxon>
    </lineage>
</organism>
<dbReference type="PANTHER" id="PTHR12200:SF28">
    <property type="entry name" value="INTEFERON-ACTIVABLE PROTEIN 208-RELATED"/>
    <property type="match status" value="1"/>
</dbReference>
<dbReference type="GeneID" id="101986334"/>
<name>A0ABM1UUV8_MICOH</name>
<dbReference type="Pfam" id="PF02760">
    <property type="entry name" value="HIN"/>
    <property type="match status" value="2"/>
</dbReference>